<dbReference type="InterPro" id="IPR007502">
    <property type="entry name" value="Helicase-assoc_dom"/>
</dbReference>
<evidence type="ECO:0000256" key="9">
    <source>
        <dbReference type="ARBA" id="ARBA00047984"/>
    </source>
</evidence>
<dbReference type="InterPro" id="IPR001650">
    <property type="entry name" value="Helicase_C-like"/>
</dbReference>
<evidence type="ECO:0000256" key="7">
    <source>
        <dbReference type="ARBA" id="ARBA00022840"/>
    </source>
</evidence>
<dbReference type="Gene3D" id="1.20.120.1080">
    <property type="match status" value="1"/>
</dbReference>
<dbReference type="FunFam" id="1.10.10.2130:FF:000001">
    <property type="entry name" value="Pre-mRNA-splicing factor ATP-dependent RNA helicase"/>
    <property type="match status" value="1"/>
</dbReference>
<dbReference type="Proteomes" id="UP001428341">
    <property type="component" value="Unassembled WGS sequence"/>
</dbReference>
<dbReference type="SMART" id="SM00487">
    <property type="entry name" value="DEXDc"/>
    <property type="match status" value="1"/>
</dbReference>
<proteinExistence type="predicted"/>
<comment type="catalytic activity">
    <reaction evidence="9">
        <text>ATP + H2O = ADP + phosphate + H(+)</text>
        <dbReference type="Rhea" id="RHEA:13065"/>
        <dbReference type="ChEBI" id="CHEBI:15377"/>
        <dbReference type="ChEBI" id="CHEBI:15378"/>
        <dbReference type="ChEBI" id="CHEBI:30616"/>
        <dbReference type="ChEBI" id="CHEBI:43474"/>
        <dbReference type="ChEBI" id="CHEBI:456216"/>
        <dbReference type="EC" id="3.6.4.13"/>
    </reaction>
</comment>
<dbReference type="InterPro" id="IPR002464">
    <property type="entry name" value="DNA/RNA_helicase_DEAH_CS"/>
</dbReference>
<dbReference type="Gene3D" id="3.40.50.300">
    <property type="entry name" value="P-loop containing nucleotide triphosphate hydrolases"/>
    <property type="match status" value="2"/>
</dbReference>
<feature type="region of interest" description="Disordered" evidence="10">
    <location>
        <begin position="873"/>
        <end position="920"/>
    </location>
</feature>
<protein>
    <recommendedName>
        <fullName evidence="1">RNA helicase</fullName>
        <ecNumber evidence="1">3.6.4.13</ecNumber>
    </recommendedName>
</protein>
<dbReference type="Pfam" id="PF21010">
    <property type="entry name" value="HA2_C"/>
    <property type="match status" value="1"/>
</dbReference>
<sequence length="1179" mass="131302">MPSVAEGEVSNSTHNPKLHSKPFFNDSSSRRQKILQQRKSLPIASVEKRLVEEVRKNDILIIVGETGSGKTTQLPQFLFHAGFCRDGKLIGVTQPRRVAAVTVAKRVAEESGVELGQRVGYSIRFDDRTSTSTRIKYMTDGLLLREALLDPYLSRYSVIIVDEAHERTVHTDVLLGLLKKVQNARSKSADGHSNGNNKNADSDMILDRENDTNGINTLKQCQGRKFPPLKLIIMSASLDARGFSEYFGCAKAVHVQGRQFPVEILYTLYPEPDFLDATLITIFQVHLDEAPGDILVFLTGQEEIESVERLVQERLLQLPEASRKLVTVPIFSSLPSEQQMKVFAPAAAGFRKVILATNIAETSVTIPGIKYVIDPGFVKARSYDPVKGMESLIVVPISKAQALQRSGRAGREGPGRCFRLYPENEFDKLEDSTKPEIKRCNLSNVILQLKALGVDDIIGFDFMEKPSRASIIKSLEQLFLLGALTDDCKLSDPVGHQMARLPLDPIYSKALIVAGQFNCLEEMLITVAMLSSSQAMELLSKFFTKYHVYDDKFCNQRTLVHFGQEIRFDRLRNFSMTGEQHPVNEFEYKFSILVGYGSMSFCDYRNRKLGDEARNAMKSFASPDGDHLTLINVYRASDEFLEKRKMEISKEKTEKIRRKWCKDNFINSRSLRHAQDIHSQIRGHVEQMGFRISSCGEDMIMFRRCLAASFFLNAALKQPEGTYSYLTITLVSSTQPIGRALASGGCKSLRSFSALQTSLVVAHGFIMGYFVAFTSWFEKSACLGQESGFGCVSAGVKAPKKASRYGFNPFPLFSSFHGRPRNALQSSSSSSRNKKQKRERIQVDEGSVITSEQALPAAALPFHSDQTSSSIPFSRSTSVVHPSLGSKKQSFHRSSSARRRSNNDPLIKRPHQLVNQEPKIESPETSHFVLVHGGGFGAWCWYKTMTLLKESGFKVDAVDLTGSGVSSCDTNSITSLEQYVKPLIDTFNELGNEEKVILVGHDFGGACISYVMELFPSKVAKAVFIAATMLTSGQSALDAISQQMGSNDLMQQAQIFLYANGKQNPPTSIDLDRTLLRDLLFNQSAAKDVELALISMRPIPFAPVLEKLSVSDENYGSVPRFYIKTLQDCAIPVSVQEAMINSNPPELVFEIKGSDHAPFFSKPRALHRILVEISKITPR</sequence>
<dbReference type="GO" id="GO:0008380">
    <property type="term" value="P:RNA splicing"/>
    <property type="evidence" value="ECO:0007669"/>
    <property type="project" value="UniProtKB-KW"/>
</dbReference>
<dbReference type="GO" id="GO:0006397">
    <property type="term" value="P:mRNA processing"/>
    <property type="evidence" value="ECO:0007669"/>
    <property type="project" value="UniProtKB-KW"/>
</dbReference>
<name>A0AAP0QGG0_9ROSI</name>
<feature type="compositionally biased region" description="Basic residues" evidence="10">
    <location>
        <begin position="889"/>
        <end position="900"/>
    </location>
</feature>
<keyword evidence="4" id="KW-0547">Nucleotide-binding</keyword>
<dbReference type="InterPro" id="IPR027417">
    <property type="entry name" value="P-loop_NTPase"/>
</dbReference>
<keyword evidence="2" id="KW-0507">mRNA processing</keyword>
<evidence type="ECO:0000256" key="2">
    <source>
        <dbReference type="ARBA" id="ARBA00022664"/>
    </source>
</evidence>
<evidence type="ECO:0000259" key="12">
    <source>
        <dbReference type="PROSITE" id="PS51194"/>
    </source>
</evidence>
<dbReference type="CDD" id="cd17978">
    <property type="entry name" value="DEXHc_DHX33"/>
    <property type="match status" value="1"/>
</dbReference>
<dbReference type="SMART" id="SM00847">
    <property type="entry name" value="HA2"/>
    <property type="match status" value="1"/>
</dbReference>
<evidence type="ECO:0000256" key="3">
    <source>
        <dbReference type="ARBA" id="ARBA00022728"/>
    </source>
</evidence>
<keyword evidence="7" id="KW-0067">ATP-binding</keyword>
<dbReference type="CDD" id="cd18791">
    <property type="entry name" value="SF2_C_RHA"/>
    <property type="match status" value="1"/>
</dbReference>
<evidence type="ECO:0000313" key="13">
    <source>
        <dbReference type="EMBL" id="KAK9188613.1"/>
    </source>
</evidence>
<dbReference type="InterPro" id="IPR029058">
    <property type="entry name" value="AB_hydrolase_fold"/>
</dbReference>
<organism evidence="13 14">
    <name type="scientific">Citrus x changshan-huyou</name>
    <dbReference type="NCBI Taxonomy" id="2935761"/>
    <lineage>
        <taxon>Eukaryota</taxon>
        <taxon>Viridiplantae</taxon>
        <taxon>Streptophyta</taxon>
        <taxon>Embryophyta</taxon>
        <taxon>Tracheophyta</taxon>
        <taxon>Spermatophyta</taxon>
        <taxon>Magnoliopsida</taxon>
        <taxon>eudicotyledons</taxon>
        <taxon>Gunneridae</taxon>
        <taxon>Pentapetalae</taxon>
        <taxon>rosids</taxon>
        <taxon>malvids</taxon>
        <taxon>Sapindales</taxon>
        <taxon>Rutaceae</taxon>
        <taxon>Aurantioideae</taxon>
        <taxon>Citrus</taxon>
    </lineage>
</organism>
<keyword evidence="5" id="KW-0378">Hydrolase</keyword>
<dbReference type="GO" id="GO:0045943">
    <property type="term" value="P:positive regulation of transcription by RNA polymerase I"/>
    <property type="evidence" value="ECO:0007669"/>
    <property type="project" value="TreeGrafter"/>
</dbReference>
<keyword evidence="6" id="KW-0347">Helicase</keyword>
<keyword evidence="3" id="KW-0747">Spliceosome</keyword>
<comment type="caution">
    <text evidence="13">The sequence shown here is derived from an EMBL/GenBank/DDBJ whole genome shotgun (WGS) entry which is preliminary data.</text>
</comment>
<evidence type="ECO:0000256" key="6">
    <source>
        <dbReference type="ARBA" id="ARBA00022806"/>
    </source>
</evidence>
<feature type="region of interest" description="Disordered" evidence="10">
    <location>
        <begin position="1"/>
        <end position="26"/>
    </location>
</feature>
<gene>
    <name evidence="13" type="ORF">WN944_020018</name>
</gene>
<dbReference type="FunFam" id="3.40.50.1820:FF:000025">
    <property type="entry name" value="putative methylesterase 11, chloroplastic"/>
    <property type="match status" value="1"/>
</dbReference>
<dbReference type="Pfam" id="PF00271">
    <property type="entry name" value="Helicase_C"/>
    <property type="match status" value="1"/>
</dbReference>
<dbReference type="InterPro" id="IPR014001">
    <property type="entry name" value="Helicase_ATP-bd"/>
</dbReference>
<dbReference type="FunFam" id="3.40.50.300:FF:000007">
    <property type="entry name" value="Pre-mRNA-splicing factor ATP-dependent RNA helicase"/>
    <property type="match status" value="1"/>
</dbReference>
<dbReference type="GO" id="GO:0003724">
    <property type="term" value="F:RNA helicase activity"/>
    <property type="evidence" value="ECO:0007669"/>
    <property type="project" value="UniProtKB-EC"/>
</dbReference>
<dbReference type="PROSITE" id="PS51194">
    <property type="entry name" value="HELICASE_CTER"/>
    <property type="match status" value="1"/>
</dbReference>
<dbReference type="Pfam" id="PF04408">
    <property type="entry name" value="WHD_HA2"/>
    <property type="match status" value="1"/>
</dbReference>
<dbReference type="Gene3D" id="3.40.50.1820">
    <property type="entry name" value="alpha/beta hydrolase"/>
    <property type="match status" value="1"/>
</dbReference>
<evidence type="ECO:0000313" key="14">
    <source>
        <dbReference type="Proteomes" id="UP001428341"/>
    </source>
</evidence>
<dbReference type="SUPFAM" id="SSF53474">
    <property type="entry name" value="alpha/beta-Hydrolases"/>
    <property type="match status" value="1"/>
</dbReference>
<keyword evidence="14" id="KW-1185">Reference proteome</keyword>
<dbReference type="PANTHER" id="PTHR18934">
    <property type="entry name" value="ATP-DEPENDENT RNA HELICASE"/>
    <property type="match status" value="1"/>
</dbReference>
<evidence type="ECO:0000259" key="11">
    <source>
        <dbReference type="PROSITE" id="PS51192"/>
    </source>
</evidence>
<dbReference type="SUPFAM" id="SSF52540">
    <property type="entry name" value="P-loop containing nucleoside triphosphate hydrolases"/>
    <property type="match status" value="1"/>
</dbReference>
<evidence type="ECO:0000256" key="4">
    <source>
        <dbReference type="ARBA" id="ARBA00022741"/>
    </source>
</evidence>
<accession>A0AAP0QGG0</accession>
<dbReference type="PROSITE" id="PS00690">
    <property type="entry name" value="DEAH_ATP_HELICASE"/>
    <property type="match status" value="1"/>
</dbReference>
<feature type="domain" description="Helicase C-terminal" evidence="12">
    <location>
        <begin position="279"/>
        <end position="453"/>
    </location>
</feature>
<reference evidence="13 14" key="1">
    <citation type="submission" date="2024-05" db="EMBL/GenBank/DDBJ databases">
        <title>Haplotype-resolved chromosome-level genome assembly of Huyou (Citrus changshanensis).</title>
        <authorList>
            <person name="Miao C."/>
            <person name="Chen W."/>
            <person name="Wu Y."/>
            <person name="Wang L."/>
            <person name="Zhao S."/>
            <person name="Grierson D."/>
            <person name="Xu C."/>
            <person name="Chen K."/>
        </authorList>
    </citation>
    <scope>NUCLEOTIDE SEQUENCE [LARGE SCALE GENOMIC DNA]</scope>
    <source>
        <strain evidence="13">01-14</strain>
        <tissue evidence="13">Leaf</tissue>
    </source>
</reference>
<evidence type="ECO:0000256" key="10">
    <source>
        <dbReference type="SAM" id="MobiDB-lite"/>
    </source>
</evidence>
<dbReference type="InterPro" id="IPR000073">
    <property type="entry name" value="AB_hydrolase_1"/>
</dbReference>
<evidence type="ECO:0000256" key="5">
    <source>
        <dbReference type="ARBA" id="ARBA00022801"/>
    </source>
</evidence>
<evidence type="ECO:0000256" key="1">
    <source>
        <dbReference type="ARBA" id="ARBA00012552"/>
    </source>
</evidence>
<dbReference type="GO" id="GO:0052689">
    <property type="term" value="F:carboxylic ester hydrolase activity"/>
    <property type="evidence" value="ECO:0007669"/>
    <property type="project" value="UniProtKB-ARBA"/>
</dbReference>
<dbReference type="AlphaFoldDB" id="A0AAP0QGG0"/>
<dbReference type="EMBL" id="JBCGBO010000007">
    <property type="protein sequence ID" value="KAK9188613.1"/>
    <property type="molecule type" value="Genomic_DNA"/>
</dbReference>
<dbReference type="GO" id="GO:0005681">
    <property type="term" value="C:spliceosomal complex"/>
    <property type="evidence" value="ECO:0007669"/>
    <property type="project" value="UniProtKB-KW"/>
</dbReference>
<dbReference type="PROSITE" id="PS51192">
    <property type="entry name" value="HELICASE_ATP_BIND_1"/>
    <property type="match status" value="1"/>
</dbReference>
<dbReference type="GO" id="GO:0003725">
    <property type="term" value="F:double-stranded RNA binding"/>
    <property type="evidence" value="ECO:0007669"/>
    <property type="project" value="TreeGrafter"/>
</dbReference>
<evidence type="ECO:0000256" key="8">
    <source>
        <dbReference type="ARBA" id="ARBA00023187"/>
    </source>
</evidence>
<dbReference type="GO" id="GO:0005730">
    <property type="term" value="C:nucleolus"/>
    <property type="evidence" value="ECO:0007669"/>
    <property type="project" value="TreeGrafter"/>
</dbReference>
<feature type="region of interest" description="Disordered" evidence="10">
    <location>
        <begin position="818"/>
        <end position="846"/>
    </location>
</feature>
<feature type="domain" description="Helicase ATP-binding" evidence="11">
    <location>
        <begin position="51"/>
        <end position="256"/>
    </location>
</feature>
<dbReference type="EC" id="3.6.4.13" evidence="1"/>
<dbReference type="Pfam" id="PF12697">
    <property type="entry name" value="Abhydrolase_6"/>
    <property type="match status" value="1"/>
</dbReference>
<dbReference type="PANTHER" id="PTHR18934:SF118">
    <property type="entry name" value="ATP-DEPENDENT RNA HELICASE DHX33"/>
    <property type="match status" value="1"/>
</dbReference>
<keyword evidence="8" id="KW-0508">mRNA splicing</keyword>
<dbReference type="InterPro" id="IPR048333">
    <property type="entry name" value="HA2_WH"/>
</dbReference>
<dbReference type="SMART" id="SM00490">
    <property type="entry name" value="HELICc"/>
    <property type="match status" value="1"/>
</dbReference>
<dbReference type="GO" id="GO:0005524">
    <property type="term" value="F:ATP binding"/>
    <property type="evidence" value="ECO:0007669"/>
    <property type="project" value="UniProtKB-KW"/>
</dbReference>